<dbReference type="InterPro" id="IPR020846">
    <property type="entry name" value="MFS_dom"/>
</dbReference>
<evidence type="ECO:0000256" key="6">
    <source>
        <dbReference type="ARBA" id="ARBA00023136"/>
    </source>
</evidence>
<protein>
    <submittedName>
        <fullName evidence="9">MFS transporter</fullName>
    </submittedName>
</protein>
<comment type="subcellular location">
    <subcellularLocation>
        <location evidence="1">Cell membrane</location>
        <topology evidence="1">Multi-pass membrane protein</topology>
    </subcellularLocation>
</comment>
<feature type="transmembrane region" description="Helical" evidence="7">
    <location>
        <begin position="172"/>
        <end position="205"/>
    </location>
</feature>
<sequence length="543" mass="58807">MSATPPEPQPLAPVPPVATVSAWTPLINPVFRMLWGVWVAANVCMWMNDVAAAWLMTSLSPSPIMVALVQSASTLPVFLLGVPSGALADILDRRHYFMITQVWVAAVAIVICLVVSADGISAPLLLALTFANGIGLAMRWPVFAAIVPELVPRAHLPAALALNGVAMNASRIIGPILAGAIIASLGSAYVFALNAVLSVGAFFIIRRWKREQKVSALPGERFVGAMRVGLQYVRQSRRMHAVLIRVGIFFLQSMALMALLPLVAKSLHGGGARTFTVLLACMGAGAIVAAMFLPRLRAAASRDDIVTWGTVIQASAMLVVGITSELWIAMPAMVVAGGAWISAANSLTVSAQLVLPDWVRARGMSIYQMALMGSCAVGAAVWGQVATWTSVHTSLMIASGLAILCLFITQRFNVESGVVEDLTPAQFARPPGTDIELDPHEGPVLITVEYRIDPARTDEFLSVMQESRRNRLRHGMLSWGLFRDPADPARYIEHFVDESWVEHLRHFERMSAFDLSLRERRLAFHVGDQPPVVHRLLAQAVDK</sequence>
<dbReference type="GO" id="GO:0005886">
    <property type="term" value="C:plasma membrane"/>
    <property type="evidence" value="ECO:0007669"/>
    <property type="project" value="UniProtKB-SubCell"/>
</dbReference>
<dbReference type="RefSeq" id="WP_124538661.1">
    <property type="nucleotide sequence ID" value="NZ_QUSW01000001.1"/>
</dbReference>
<feature type="transmembrane region" description="Helical" evidence="7">
    <location>
        <begin position="35"/>
        <end position="57"/>
    </location>
</feature>
<evidence type="ECO:0000313" key="9">
    <source>
        <dbReference type="EMBL" id="RQP26805.1"/>
    </source>
</evidence>
<reference evidence="9 10" key="1">
    <citation type="submission" date="2018-08" db="EMBL/GenBank/DDBJ databases">
        <authorList>
            <person name="Khan S.A."/>
            <person name="Jeon C.O."/>
            <person name="Chun B.H."/>
            <person name="Jeong S.E."/>
        </authorList>
    </citation>
    <scope>NUCLEOTIDE SEQUENCE [LARGE SCALE GENOMIC DNA]</scope>
    <source>
        <strain evidence="9 10">S-16</strain>
    </source>
</reference>
<dbReference type="Pfam" id="PF05977">
    <property type="entry name" value="MFS_3"/>
    <property type="match status" value="1"/>
</dbReference>
<feature type="transmembrane region" description="Helical" evidence="7">
    <location>
        <begin position="366"/>
        <end position="385"/>
    </location>
</feature>
<evidence type="ECO:0000313" key="10">
    <source>
        <dbReference type="Proteomes" id="UP000267464"/>
    </source>
</evidence>
<evidence type="ECO:0000256" key="3">
    <source>
        <dbReference type="ARBA" id="ARBA00022475"/>
    </source>
</evidence>
<dbReference type="SUPFAM" id="SSF103473">
    <property type="entry name" value="MFS general substrate transporter"/>
    <property type="match status" value="1"/>
</dbReference>
<evidence type="ECO:0000259" key="8">
    <source>
        <dbReference type="PROSITE" id="PS50850"/>
    </source>
</evidence>
<evidence type="ECO:0000256" key="7">
    <source>
        <dbReference type="SAM" id="Phobius"/>
    </source>
</evidence>
<feature type="transmembrane region" description="Helical" evidence="7">
    <location>
        <begin position="64"/>
        <end position="84"/>
    </location>
</feature>
<dbReference type="OrthoDB" id="9775268at2"/>
<dbReference type="GO" id="GO:0022857">
    <property type="term" value="F:transmembrane transporter activity"/>
    <property type="evidence" value="ECO:0007669"/>
    <property type="project" value="InterPro"/>
</dbReference>
<dbReference type="PANTHER" id="PTHR23513">
    <property type="entry name" value="INTEGRAL MEMBRANE EFFLUX PROTEIN-RELATED"/>
    <property type="match status" value="1"/>
</dbReference>
<feature type="transmembrane region" description="Helical" evidence="7">
    <location>
        <begin position="124"/>
        <end position="147"/>
    </location>
</feature>
<feature type="transmembrane region" description="Helical" evidence="7">
    <location>
        <begin position="391"/>
        <end position="409"/>
    </location>
</feature>
<dbReference type="Gene3D" id="1.20.1250.20">
    <property type="entry name" value="MFS general substrate transporter like domains"/>
    <property type="match status" value="1"/>
</dbReference>
<evidence type="ECO:0000256" key="5">
    <source>
        <dbReference type="ARBA" id="ARBA00022989"/>
    </source>
</evidence>
<dbReference type="InterPro" id="IPR010290">
    <property type="entry name" value="TM_effector"/>
</dbReference>
<evidence type="ECO:0000256" key="1">
    <source>
        <dbReference type="ARBA" id="ARBA00004651"/>
    </source>
</evidence>
<keyword evidence="6 7" id="KW-0472">Membrane</keyword>
<feature type="transmembrane region" description="Helical" evidence="7">
    <location>
        <begin position="275"/>
        <end position="293"/>
    </location>
</feature>
<keyword evidence="4 7" id="KW-0812">Transmembrane</keyword>
<proteinExistence type="predicted"/>
<evidence type="ECO:0000256" key="4">
    <source>
        <dbReference type="ARBA" id="ARBA00022692"/>
    </source>
</evidence>
<evidence type="ECO:0000256" key="2">
    <source>
        <dbReference type="ARBA" id="ARBA00022448"/>
    </source>
</evidence>
<feature type="transmembrane region" description="Helical" evidence="7">
    <location>
        <begin position="96"/>
        <end position="117"/>
    </location>
</feature>
<feature type="transmembrane region" description="Helical" evidence="7">
    <location>
        <begin position="328"/>
        <end position="354"/>
    </location>
</feature>
<reference evidence="9 10" key="2">
    <citation type="submission" date="2018-12" db="EMBL/GenBank/DDBJ databases">
        <title>Rhizobacter gummiphilus sp. nov., a rubber-degrading bacterium isolated from the soil of a botanical garden in Japan.</title>
        <authorList>
            <person name="Shunsuke S.S."/>
        </authorList>
    </citation>
    <scope>NUCLEOTIDE SEQUENCE [LARGE SCALE GENOMIC DNA]</scope>
    <source>
        <strain evidence="9 10">S-16</strain>
    </source>
</reference>
<dbReference type="AlphaFoldDB" id="A0A3N7K7I1"/>
<feature type="domain" description="Major facilitator superfamily (MFS) profile" evidence="8">
    <location>
        <begin position="1"/>
        <end position="417"/>
    </location>
</feature>
<keyword evidence="2" id="KW-0813">Transport</keyword>
<keyword evidence="5 7" id="KW-1133">Transmembrane helix</keyword>
<dbReference type="InterPro" id="IPR036259">
    <property type="entry name" value="MFS_trans_sf"/>
</dbReference>
<gene>
    <name evidence="9" type="ORF">DZC73_02760</name>
</gene>
<dbReference type="EMBL" id="QUSW01000001">
    <property type="protein sequence ID" value="RQP26805.1"/>
    <property type="molecule type" value="Genomic_DNA"/>
</dbReference>
<dbReference type="CDD" id="cd06173">
    <property type="entry name" value="MFS_MefA_like"/>
    <property type="match status" value="1"/>
</dbReference>
<dbReference type="Proteomes" id="UP000267464">
    <property type="component" value="Unassembled WGS sequence"/>
</dbReference>
<feature type="transmembrane region" description="Helical" evidence="7">
    <location>
        <begin position="242"/>
        <end position="263"/>
    </location>
</feature>
<feature type="transmembrane region" description="Helical" evidence="7">
    <location>
        <begin position="305"/>
        <end position="322"/>
    </location>
</feature>
<comment type="caution">
    <text evidence="9">The sequence shown here is derived from an EMBL/GenBank/DDBJ whole genome shotgun (WGS) entry which is preliminary data.</text>
</comment>
<dbReference type="PANTHER" id="PTHR23513:SF11">
    <property type="entry name" value="STAPHYLOFERRIN A TRANSPORTER"/>
    <property type="match status" value="1"/>
</dbReference>
<keyword evidence="3" id="KW-1003">Cell membrane</keyword>
<dbReference type="PROSITE" id="PS50850">
    <property type="entry name" value="MFS"/>
    <property type="match status" value="1"/>
</dbReference>
<organism evidence="9 10">
    <name type="scientific">Piscinibacter terrae</name>
    <dbReference type="NCBI Taxonomy" id="2496871"/>
    <lineage>
        <taxon>Bacteria</taxon>
        <taxon>Pseudomonadati</taxon>
        <taxon>Pseudomonadota</taxon>
        <taxon>Betaproteobacteria</taxon>
        <taxon>Burkholderiales</taxon>
        <taxon>Sphaerotilaceae</taxon>
        <taxon>Piscinibacter</taxon>
    </lineage>
</organism>
<name>A0A3N7K7I1_9BURK</name>
<accession>A0A3N7K7I1</accession>
<keyword evidence="10" id="KW-1185">Reference proteome</keyword>